<evidence type="ECO:0000313" key="3">
    <source>
        <dbReference type="Proteomes" id="UP000823893"/>
    </source>
</evidence>
<evidence type="ECO:0000313" key="2">
    <source>
        <dbReference type="EMBL" id="HJC10083.1"/>
    </source>
</evidence>
<evidence type="ECO:0000256" key="1">
    <source>
        <dbReference type="SAM" id="Coils"/>
    </source>
</evidence>
<dbReference type="Proteomes" id="UP000823893">
    <property type="component" value="Unassembled WGS sequence"/>
</dbReference>
<proteinExistence type="predicted"/>
<dbReference type="AlphaFoldDB" id="A0A9D2N615"/>
<reference evidence="2" key="2">
    <citation type="submission" date="2021-04" db="EMBL/GenBank/DDBJ databases">
        <authorList>
            <person name="Gilroy R."/>
        </authorList>
    </citation>
    <scope>NUCLEOTIDE SEQUENCE</scope>
    <source>
        <strain evidence="2">ChiSxjej6B18-287</strain>
    </source>
</reference>
<organism evidence="2 3">
    <name type="scientific">Candidatus Blautia merdigallinarum</name>
    <dbReference type="NCBI Taxonomy" id="2838495"/>
    <lineage>
        <taxon>Bacteria</taxon>
        <taxon>Bacillati</taxon>
        <taxon>Bacillota</taxon>
        <taxon>Clostridia</taxon>
        <taxon>Lachnospirales</taxon>
        <taxon>Lachnospiraceae</taxon>
        <taxon>Blautia</taxon>
    </lineage>
</organism>
<comment type="caution">
    <text evidence="2">The sequence shown here is derived from an EMBL/GenBank/DDBJ whole genome shotgun (WGS) entry which is preliminary data.</text>
</comment>
<accession>A0A9D2N615</accession>
<keyword evidence="1" id="KW-0175">Coiled coil</keyword>
<feature type="coiled-coil region" evidence="1">
    <location>
        <begin position="2"/>
        <end position="39"/>
    </location>
</feature>
<name>A0A9D2N615_9FIRM</name>
<protein>
    <submittedName>
        <fullName evidence="2">DUF3847 domain-containing protein</fullName>
    </submittedName>
</protein>
<dbReference type="Pfam" id="PF12958">
    <property type="entry name" value="DUF3847"/>
    <property type="match status" value="1"/>
</dbReference>
<sequence length="101" mass="11839">MEKSKEQLAADLVEANKKLEQEKRKLRRLENRKSYLESGSCKQRNHRLITRGAAVESVMPEVKILTEQEFYSLMERISEWQPVQNMVRLAVENHSQPQDGN</sequence>
<reference evidence="2" key="1">
    <citation type="journal article" date="2021" name="PeerJ">
        <title>Extensive microbial diversity within the chicken gut microbiome revealed by metagenomics and culture.</title>
        <authorList>
            <person name="Gilroy R."/>
            <person name="Ravi A."/>
            <person name="Getino M."/>
            <person name="Pursley I."/>
            <person name="Horton D.L."/>
            <person name="Alikhan N.F."/>
            <person name="Baker D."/>
            <person name="Gharbi K."/>
            <person name="Hall N."/>
            <person name="Watson M."/>
            <person name="Adriaenssens E.M."/>
            <person name="Foster-Nyarko E."/>
            <person name="Jarju S."/>
            <person name="Secka A."/>
            <person name="Antonio M."/>
            <person name="Oren A."/>
            <person name="Chaudhuri R.R."/>
            <person name="La Ragione R."/>
            <person name="Hildebrand F."/>
            <person name="Pallen M.J."/>
        </authorList>
    </citation>
    <scope>NUCLEOTIDE SEQUENCE</scope>
    <source>
        <strain evidence="2">ChiSxjej6B18-287</strain>
    </source>
</reference>
<dbReference type="InterPro" id="IPR024215">
    <property type="entry name" value="DUF3847"/>
</dbReference>
<gene>
    <name evidence="2" type="ORF">H9935_04625</name>
</gene>
<dbReference type="EMBL" id="DWWV01000054">
    <property type="protein sequence ID" value="HJC10083.1"/>
    <property type="molecule type" value="Genomic_DNA"/>
</dbReference>